<feature type="chain" id="PRO_5002263415" evidence="1">
    <location>
        <begin position="22"/>
        <end position="76"/>
    </location>
</feature>
<keyword evidence="1" id="KW-0732">Signal</keyword>
<reference evidence="2" key="1">
    <citation type="journal article" date="2009" name="Rice">
        <title>De Novo Next Generation Sequencing of Plant Genomes.</title>
        <authorList>
            <person name="Rounsley S."/>
            <person name="Marri P.R."/>
            <person name="Yu Y."/>
            <person name="He R."/>
            <person name="Sisneros N."/>
            <person name="Goicoechea J.L."/>
            <person name="Lee S.J."/>
            <person name="Angelova A."/>
            <person name="Kudrna D."/>
            <person name="Luo M."/>
            <person name="Affourtit J."/>
            <person name="Desany B."/>
            <person name="Knight J."/>
            <person name="Niazi F."/>
            <person name="Egholm M."/>
            <person name="Wing R.A."/>
        </authorList>
    </citation>
    <scope>NUCLEOTIDE SEQUENCE [LARGE SCALE GENOMIC DNA]</scope>
    <source>
        <strain evidence="2">cv. IRGC 105608</strain>
    </source>
</reference>
<evidence type="ECO:0000313" key="3">
    <source>
        <dbReference type="Proteomes" id="UP000026960"/>
    </source>
</evidence>
<reference evidence="2" key="2">
    <citation type="submission" date="2015-03" db="UniProtKB">
        <authorList>
            <consortium name="EnsemblPlants"/>
        </authorList>
    </citation>
    <scope>IDENTIFICATION</scope>
</reference>
<accession>A0A0D3H1Y0</accession>
<dbReference type="EnsemblPlants" id="OBART08G19790.1">
    <property type="protein sequence ID" value="OBART08G19790.1"/>
    <property type="gene ID" value="OBART08G19790"/>
</dbReference>
<sequence length="76" mass="8304">MEKISMRLVMVALVLVGIVLAANQEVVDASTRVATDSPELAEERKKLEKLTAIFSRPPGVCHANEGCRDEPILIDD</sequence>
<name>A0A0D3H1Y0_9ORYZ</name>
<feature type="signal peptide" evidence="1">
    <location>
        <begin position="1"/>
        <end position="21"/>
    </location>
</feature>
<dbReference type="Gramene" id="OBART08G19790.1">
    <property type="protein sequence ID" value="OBART08G19790.1"/>
    <property type="gene ID" value="OBART08G19790"/>
</dbReference>
<dbReference type="PaxDb" id="65489-OBART08G19790.1"/>
<dbReference type="Proteomes" id="UP000026960">
    <property type="component" value="Chromosome 8"/>
</dbReference>
<evidence type="ECO:0000256" key="1">
    <source>
        <dbReference type="SAM" id="SignalP"/>
    </source>
</evidence>
<organism evidence="2">
    <name type="scientific">Oryza barthii</name>
    <dbReference type="NCBI Taxonomy" id="65489"/>
    <lineage>
        <taxon>Eukaryota</taxon>
        <taxon>Viridiplantae</taxon>
        <taxon>Streptophyta</taxon>
        <taxon>Embryophyta</taxon>
        <taxon>Tracheophyta</taxon>
        <taxon>Spermatophyta</taxon>
        <taxon>Magnoliopsida</taxon>
        <taxon>Liliopsida</taxon>
        <taxon>Poales</taxon>
        <taxon>Poaceae</taxon>
        <taxon>BOP clade</taxon>
        <taxon>Oryzoideae</taxon>
        <taxon>Oryzeae</taxon>
        <taxon>Oryzinae</taxon>
        <taxon>Oryza</taxon>
    </lineage>
</organism>
<keyword evidence="3" id="KW-1185">Reference proteome</keyword>
<dbReference type="HOGENOM" id="CLU_2835206_0_0_1"/>
<proteinExistence type="predicted"/>
<dbReference type="AlphaFoldDB" id="A0A0D3H1Y0"/>
<protein>
    <submittedName>
        <fullName evidence="2">Uncharacterized protein</fullName>
    </submittedName>
</protein>
<evidence type="ECO:0000313" key="2">
    <source>
        <dbReference type="EnsemblPlants" id="OBART08G19790.1"/>
    </source>
</evidence>